<comment type="caution">
    <text evidence="8">The sequence shown here is derived from an EMBL/GenBank/DDBJ whole genome shotgun (WGS) entry which is preliminary data.</text>
</comment>
<feature type="domain" description="SWIM-type" evidence="7">
    <location>
        <begin position="590"/>
        <end position="626"/>
    </location>
</feature>
<feature type="compositionally biased region" description="Polar residues" evidence="6">
    <location>
        <begin position="1"/>
        <end position="20"/>
    </location>
</feature>
<keyword evidence="3 5" id="KW-0863">Zinc-finger</keyword>
<keyword evidence="4" id="KW-0862">Zinc</keyword>
<proteinExistence type="inferred from homology"/>
<protein>
    <recommendedName>
        <fullName evidence="7">SWIM-type domain-containing protein</fullName>
    </recommendedName>
</protein>
<dbReference type="Gene3D" id="3.70.10.10">
    <property type="match status" value="1"/>
</dbReference>
<feature type="region of interest" description="Disordered" evidence="6">
    <location>
        <begin position="1"/>
        <end position="37"/>
    </location>
</feature>
<dbReference type="InterPro" id="IPR004330">
    <property type="entry name" value="FAR1_DNA_bnd_dom"/>
</dbReference>
<dbReference type="PROSITE" id="PS50966">
    <property type="entry name" value="ZF_SWIM"/>
    <property type="match status" value="2"/>
</dbReference>
<dbReference type="InterPro" id="IPR031052">
    <property type="entry name" value="FHY3/FAR1"/>
</dbReference>
<dbReference type="PANTHER" id="PTHR31669:SF236">
    <property type="entry name" value="PROTEIN FAR1-RELATED SEQUENCE"/>
    <property type="match status" value="1"/>
</dbReference>
<dbReference type="InterPro" id="IPR007150">
    <property type="entry name" value="HUS1/Mec3"/>
</dbReference>
<dbReference type="GO" id="GO:0030896">
    <property type="term" value="C:checkpoint clamp complex"/>
    <property type="evidence" value="ECO:0007669"/>
    <property type="project" value="InterPro"/>
</dbReference>
<comment type="similarity">
    <text evidence="1">Belongs to the FHY3/FAR1 family.</text>
</comment>
<dbReference type="InterPro" id="IPR007527">
    <property type="entry name" value="Znf_SWIM"/>
</dbReference>
<evidence type="ECO:0000256" key="5">
    <source>
        <dbReference type="PROSITE-ProRule" id="PRU00325"/>
    </source>
</evidence>
<accession>A0A7J6H003</accession>
<dbReference type="FunFam" id="3.70.10.10:FF:000010">
    <property type="entry name" value="Checkpoint protein"/>
    <property type="match status" value="1"/>
</dbReference>
<evidence type="ECO:0000256" key="6">
    <source>
        <dbReference type="SAM" id="MobiDB-lite"/>
    </source>
</evidence>
<gene>
    <name evidence="8" type="ORF">G4B88_004046</name>
</gene>
<dbReference type="GO" id="GO:0008270">
    <property type="term" value="F:zinc ion binding"/>
    <property type="evidence" value="ECO:0007669"/>
    <property type="project" value="UniProtKB-KW"/>
</dbReference>
<evidence type="ECO:0000259" key="7">
    <source>
        <dbReference type="PROSITE" id="PS50966"/>
    </source>
</evidence>
<evidence type="ECO:0000256" key="1">
    <source>
        <dbReference type="ARBA" id="ARBA00005889"/>
    </source>
</evidence>
<dbReference type="Pfam" id="PF04434">
    <property type="entry name" value="SWIM"/>
    <property type="match status" value="2"/>
</dbReference>
<keyword evidence="2" id="KW-0479">Metal-binding</keyword>
<dbReference type="SMART" id="SM00575">
    <property type="entry name" value="ZnF_PMZ"/>
    <property type="match status" value="2"/>
</dbReference>
<dbReference type="EMBL" id="JAATIQ010000077">
    <property type="protein sequence ID" value="KAF4387719.1"/>
    <property type="molecule type" value="Genomic_DNA"/>
</dbReference>
<dbReference type="Pfam" id="PF03101">
    <property type="entry name" value="FAR1"/>
    <property type="match status" value="3"/>
</dbReference>
<dbReference type="InterPro" id="IPR006564">
    <property type="entry name" value="Znf_PMZ"/>
</dbReference>
<dbReference type="Pfam" id="PF04005">
    <property type="entry name" value="Hus1"/>
    <property type="match status" value="1"/>
</dbReference>
<organism evidence="8 9">
    <name type="scientific">Cannabis sativa</name>
    <name type="common">Hemp</name>
    <name type="synonym">Marijuana</name>
    <dbReference type="NCBI Taxonomy" id="3483"/>
    <lineage>
        <taxon>Eukaryota</taxon>
        <taxon>Viridiplantae</taxon>
        <taxon>Streptophyta</taxon>
        <taxon>Embryophyta</taxon>
        <taxon>Tracheophyta</taxon>
        <taxon>Spermatophyta</taxon>
        <taxon>Magnoliopsida</taxon>
        <taxon>eudicotyledons</taxon>
        <taxon>Gunneridae</taxon>
        <taxon>Pentapetalae</taxon>
        <taxon>rosids</taxon>
        <taxon>fabids</taxon>
        <taxon>Rosales</taxon>
        <taxon>Cannabaceae</taxon>
        <taxon>Cannabis</taxon>
    </lineage>
</organism>
<evidence type="ECO:0000313" key="8">
    <source>
        <dbReference type="EMBL" id="KAF4387719.1"/>
    </source>
</evidence>
<name>A0A7J6H003_CANSA</name>
<sequence>MTGDTAFSPNDPSLSSNANLHITIDEGSQNSENLLEEEGNDLENDCEQLFEIDGDDHENGMDVKNDHYFDIESNGHEDDGDDTNEHLFDIDGNGHENNVDEQLFDIEGSGHEDNKDDACLVDDGSGTSQRKVYPPPVVGMEFESYDDAYNFYNCYAKEIGFAIRVKSSWTKRNSKEKRGAVLCCNCEGFKTVKDANSRRKETRTGCLAMIRLRLVESNRWRVDEVKLEHNHLFDPERAQNSKSHKRIDSGAKRKVEPTLDVEVRTIKLYRAPAIDTVSYGSSNSNKGEINSQCDRSRMNEHNIESTEPDGTHSSLITISPPTPKTLGSDWSFLLFTVILKQLLVMFVGFFSLLRVLGGLSVFQMEEAPLSSEQVLDPDCNEVQMDGDDLTLTAELEGQNGVSEGRKEFVAPALGMEFDSYEDAYSYYNCYAKEVGFRVRVKNSWFKRNSREKYGAVLCCSSQGFKRIKDVNRLRKETRTGCPAMIRMRLVDTKRWRILEVTLEHNHLLGSKVYKSIKKMGNGVKRNCQPSNDADLSKAYTREVFKKFQYEVEEMYSCFSTTQLHVDGPIVIFLVKERVMSEGNRREIKDYEVLYNRTAGEVRCICSCFNFYGYLCRHSLCVLNFNGVEEIPSKYILSRWKKDYKRLHILDHGSSNIDVSDRVQWFNQMYKSALQIVEEGAISLDHYKVALQSFEESLKRVHNVDGGNTSFPVDMRNDQNGGSNLIKPSFLCSHGACASRFSGTVFSEMEEVSLNTEPVGDDDGDELETEADCAMTEYVSQGGILQGGNPLPPSVGMEFDSYDDVYYFYNCYAKDRGFGVRVSNTWYRKSKERYRGKLSCSSAGFKKKSDANRPRPETRTGCPAMIKFRLMDTKRWRIIEVELEHNHLISPASGKFYKSHKNTSVGTKRALQLDGPDETQKVKLFRTVIVDAEVNGNTEVEEEESDKYDLALQKHYQLESLADLDSKNPNSKTRCYFELQLSRLYTNNILRRFEREVEGMYSCFCSKQSNSDGPIMTYIVKEQTEVNGNVREARDYEVLFNPPEMEVICVCGMFNLRGYLCRHALSVLSQNGMEEIPAQYILSRWRKDLKRKYVVSNISFSSDIGIDVNNPVHRYDHLYKCIVQVVDEGRKSQDLYKVSVQALEEILNKLRLAEQDHLSRDSREMKFKAFLTENGVCLLEKRFLPALDKMGKICHLYLTRDHAIFLHNLLNGDGIQSIAQFRKEALFDDYRISSQNEDRIAFSIDVSLFHRALRSSVSICTEFGTGPTANRLQIKLVKKLPVNSTHPMPFLTFETKGFKSAVIQDVPISKPLSRAQLLELQTALDMAQDLPQTLVQVPDMNQLQSFVDRMKHLGELLNVSITKYGDLHVQISRTLITLGAEFRKLFVIGAQAEAPAEDRNLSAQTRSSRAIERGDGQSVQVSVKHFAKSLCYHMAKPDCAFYGIAPQGACLTVIFQFFIPGSRQMDKSISLHCRLPVLDPGTT</sequence>
<feature type="domain" description="SWIM-type" evidence="7">
    <location>
        <begin position="1035"/>
        <end position="1071"/>
    </location>
</feature>
<reference evidence="8 9" key="1">
    <citation type="journal article" date="2020" name="bioRxiv">
        <title>Sequence and annotation of 42 cannabis genomes reveals extensive copy number variation in cannabinoid synthesis and pathogen resistance genes.</title>
        <authorList>
            <person name="Mckernan K.J."/>
            <person name="Helbert Y."/>
            <person name="Kane L.T."/>
            <person name="Ebling H."/>
            <person name="Zhang L."/>
            <person name="Liu B."/>
            <person name="Eaton Z."/>
            <person name="Mclaughlin S."/>
            <person name="Kingan S."/>
            <person name="Baybayan P."/>
            <person name="Concepcion G."/>
            <person name="Jordan M."/>
            <person name="Riva A."/>
            <person name="Barbazuk W."/>
            <person name="Harkins T."/>
        </authorList>
    </citation>
    <scope>NUCLEOTIDE SEQUENCE [LARGE SCALE GENOMIC DNA]</scope>
    <source>
        <strain evidence="9">cv. Jamaican Lion 4</strain>
        <tissue evidence="8">Leaf</tissue>
    </source>
</reference>
<dbReference type="GO" id="GO:0006355">
    <property type="term" value="P:regulation of DNA-templated transcription"/>
    <property type="evidence" value="ECO:0007669"/>
    <property type="project" value="InterPro"/>
</dbReference>
<evidence type="ECO:0000313" key="9">
    <source>
        <dbReference type="Proteomes" id="UP000583929"/>
    </source>
</evidence>
<dbReference type="Proteomes" id="UP000583929">
    <property type="component" value="Unassembled WGS sequence"/>
</dbReference>
<dbReference type="GO" id="GO:0000077">
    <property type="term" value="P:DNA damage checkpoint signaling"/>
    <property type="evidence" value="ECO:0007669"/>
    <property type="project" value="InterPro"/>
</dbReference>
<dbReference type="PANTHER" id="PTHR31669">
    <property type="entry name" value="PROTEIN FAR1-RELATED SEQUENCE 10-RELATED"/>
    <property type="match status" value="1"/>
</dbReference>
<evidence type="ECO:0000256" key="3">
    <source>
        <dbReference type="ARBA" id="ARBA00022771"/>
    </source>
</evidence>
<keyword evidence="9" id="KW-1185">Reference proteome</keyword>
<evidence type="ECO:0000256" key="2">
    <source>
        <dbReference type="ARBA" id="ARBA00022723"/>
    </source>
</evidence>
<evidence type="ECO:0000256" key="4">
    <source>
        <dbReference type="ARBA" id="ARBA00022833"/>
    </source>
</evidence>